<gene>
    <name evidence="1" type="ORF">EK21DRAFT_94380</name>
</gene>
<protein>
    <submittedName>
        <fullName evidence="1">Uncharacterized protein</fullName>
    </submittedName>
</protein>
<organism evidence="1 2">
    <name type="scientific">Setomelanomma holmii</name>
    <dbReference type="NCBI Taxonomy" id="210430"/>
    <lineage>
        <taxon>Eukaryota</taxon>
        <taxon>Fungi</taxon>
        <taxon>Dikarya</taxon>
        <taxon>Ascomycota</taxon>
        <taxon>Pezizomycotina</taxon>
        <taxon>Dothideomycetes</taxon>
        <taxon>Pleosporomycetidae</taxon>
        <taxon>Pleosporales</taxon>
        <taxon>Pleosporineae</taxon>
        <taxon>Phaeosphaeriaceae</taxon>
        <taxon>Setomelanomma</taxon>
    </lineage>
</organism>
<evidence type="ECO:0000313" key="1">
    <source>
        <dbReference type="EMBL" id="KAF2024072.1"/>
    </source>
</evidence>
<proteinExistence type="predicted"/>
<name>A0A9P4GY21_9PLEO</name>
<sequence>MCDSAQIADEREANENFLAPSVSVKAATPPSHLQQSFHVHMGPSLRFAVALPSLCILTGKELTGGGHFTYVNEAPQNHITNTLIILGYQHSLRQSPRHINGARNISTSLVTQAHVRPPKLVVSILVEAQPSKTLPRGIGAPDRSQRVNSQRAIGFRQSLLLSVSCRLTQAARHNSRWKYEPLRISKRTGGGHARTPLRNPSLWFVRDSGGDPSHLTWDVRFSRGGDWASCDLNGLVQR</sequence>
<dbReference type="AlphaFoldDB" id="A0A9P4GY21"/>
<comment type="caution">
    <text evidence="1">The sequence shown here is derived from an EMBL/GenBank/DDBJ whole genome shotgun (WGS) entry which is preliminary data.</text>
</comment>
<reference evidence="1" key="1">
    <citation type="journal article" date="2020" name="Stud. Mycol.">
        <title>101 Dothideomycetes genomes: a test case for predicting lifestyles and emergence of pathogens.</title>
        <authorList>
            <person name="Haridas S."/>
            <person name="Albert R."/>
            <person name="Binder M."/>
            <person name="Bloem J."/>
            <person name="Labutti K."/>
            <person name="Salamov A."/>
            <person name="Andreopoulos B."/>
            <person name="Baker S."/>
            <person name="Barry K."/>
            <person name="Bills G."/>
            <person name="Bluhm B."/>
            <person name="Cannon C."/>
            <person name="Castanera R."/>
            <person name="Culley D."/>
            <person name="Daum C."/>
            <person name="Ezra D."/>
            <person name="Gonzalez J."/>
            <person name="Henrissat B."/>
            <person name="Kuo A."/>
            <person name="Liang C."/>
            <person name="Lipzen A."/>
            <person name="Lutzoni F."/>
            <person name="Magnuson J."/>
            <person name="Mondo S."/>
            <person name="Nolan M."/>
            <person name="Ohm R."/>
            <person name="Pangilinan J."/>
            <person name="Park H.-J."/>
            <person name="Ramirez L."/>
            <person name="Alfaro M."/>
            <person name="Sun H."/>
            <person name="Tritt A."/>
            <person name="Yoshinaga Y."/>
            <person name="Zwiers L.-H."/>
            <person name="Turgeon B."/>
            <person name="Goodwin S."/>
            <person name="Spatafora J."/>
            <person name="Crous P."/>
            <person name="Grigoriev I."/>
        </authorList>
    </citation>
    <scope>NUCLEOTIDE SEQUENCE</scope>
    <source>
        <strain evidence="1">CBS 110217</strain>
    </source>
</reference>
<evidence type="ECO:0000313" key="2">
    <source>
        <dbReference type="Proteomes" id="UP000799777"/>
    </source>
</evidence>
<dbReference type="EMBL" id="ML978310">
    <property type="protein sequence ID" value="KAF2024072.1"/>
    <property type="molecule type" value="Genomic_DNA"/>
</dbReference>
<accession>A0A9P4GY21</accession>
<keyword evidence="2" id="KW-1185">Reference proteome</keyword>
<dbReference type="Proteomes" id="UP000799777">
    <property type="component" value="Unassembled WGS sequence"/>
</dbReference>